<accession>A0A087SZU3</accession>
<evidence type="ECO:0000256" key="1">
    <source>
        <dbReference type="ARBA" id="ARBA00000971"/>
    </source>
</evidence>
<dbReference type="Pfam" id="PF00254">
    <property type="entry name" value="FKBP_C"/>
    <property type="match status" value="1"/>
</dbReference>
<evidence type="ECO:0000256" key="3">
    <source>
        <dbReference type="ARBA" id="ARBA00013194"/>
    </source>
</evidence>
<gene>
    <name evidence="10" type="ORF">X975_00013</name>
</gene>
<protein>
    <recommendedName>
        <fullName evidence="3 8">peptidylprolyl isomerase</fullName>
        <ecNumber evidence="3 8">5.2.1.8</ecNumber>
    </recommendedName>
</protein>
<evidence type="ECO:0000313" key="11">
    <source>
        <dbReference type="Proteomes" id="UP000054359"/>
    </source>
</evidence>
<dbReference type="GO" id="GO:0033017">
    <property type="term" value="C:sarcoplasmic reticulum membrane"/>
    <property type="evidence" value="ECO:0007669"/>
    <property type="project" value="TreeGrafter"/>
</dbReference>
<keyword evidence="5 8" id="KW-0697">Rotamase</keyword>
<feature type="domain" description="PPIase FKBP-type" evidence="9">
    <location>
        <begin position="20"/>
        <end position="108"/>
    </location>
</feature>
<proteinExistence type="inferred from homology"/>
<evidence type="ECO:0000259" key="9">
    <source>
        <dbReference type="PROSITE" id="PS50059"/>
    </source>
</evidence>
<reference evidence="10 11" key="1">
    <citation type="submission" date="2013-11" db="EMBL/GenBank/DDBJ databases">
        <title>Genome sequencing of Stegodyphus mimosarum.</title>
        <authorList>
            <person name="Bechsgaard J."/>
        </authorList>
    </citation>
    <scope>NUCLEOTIDE SEQUENCE [LARGE SCALE GENOMIC DNA]</scope>
</reference>
<dbReference type="EMBL" id="KK112716">
    <property type="protein sequence ID" value="KFM58382.1"/>
    <property type="molecule type" value="Genomic_DNA"/>
</dbReference>
<dbReference type="OMA" id="HDEICVE"/>
<dbReference type="InterPro" id="IPR050689">
    <property type="entry name" value="FKBP-type_PPIase"/>
</dbReference>
<dbReference type="PANTHER" id="PTHR10516">
    <property type="entry name" value="PEPTIDYL-PROLYL CIS-TRANS ISOMERASE"/>
    <property type="match status" value="1"/>
</dbReference>
<evidence type="ECO:0000256" key="7">
    <source>
        <dbReference type="ARBA" id="ARBA00038106"/>
    </source>
</evidence>
<dbReference type="STRING" id="407821.A0A087SZU3"/>
<comment type="similarity">
    <text evidence="7">Belongs to the FKBP-type PPIase family. FKBP1 subfamily.</text>
</comment>
<dbReference type="PROSITE" id="PS50059">
    <property type="entry name" value="FKBP_PPIASE"/>
    <property type="match status" value="1"/>
</dbReference>
<dbReference type="InterPro" id="IPR001179">
    <property type="entry name" value="PPIase_FKBP_dom"/>
</dbReference>
<keyword evidence="11" id="KW-1185">Reference proteome</keyword>
<dbReference type="Proteomes" id="UP000054359">
    <property type="component" value="Unassembled WGS sequence"/>
</dbReference>
<dbReference type="Gene3D" id="3.10.50.40">
    <property type="match status" value="1"/>
</dbReference>
<name>A0A087SZU3_STEMI</name>
<evidence type="ECO:0000256" key="5">
    <source>
        <dbReference type="ARBA" id="ARBA00023110"/>
    </source>
</evidence>
<dbReference type="OrthoDB" id="1902587at2759"/>
<dbReference type="SUPFAM" id="SSF54534">
    <property type="entry name" value="FKBP-like"/>
    <property type="match status" value="1"/>
</dbReference>
<keyword evidence="4" id="KW-0963">Cytoplasm</keyword>
<evidence type="ECO:0000256" key="6">
    <source>
        <dbReference type="ARBA" id="ARBA00023235"/>
    </source>
</evidence>
<evidence type="ECO:0000313" key="10">
    <source>
        <dbReference type="EMBL" id="KFM58382.1"/>
    </source>
</evidence>
<evidence type="ECO:0000256" key="8">
    <source>
        <dbReference type="PROSITE-ProRule" id="PRU00277"/>
    </source>
</evidence>
<dbReference type="AlphaFoldDB" id="A0A087SZU3"/>
<dbReference type="GO" id="GO:0003755">
    <property type="term" value="F:peptidyl-prolyl cis-trans isomerase activity"/>
    <property type="evidence" value="ECO:0007669"/>
    <property type="project" value="UniProtKB-KW"/>
</dbReference>
<keyword evidence="6 8" id="KW-0413">Isomerase</keyword>
<dbReference type="PANTHER" id="PTHR10516:SF443">
    <property type="entry name" value="FK506-BINDING PROTEIN 59-RELATED"/>
    <property type="match status" value="1"/>
</dbReference>
<comment type="catalytic activity">
    <reaction evidence="1 8">
        <text>[protein]-peptidylproline (omega=180) = [protein]-peptidylproline (omega=0)</text>
        <dbReference type="Rhea" id="RHEA:16237"/>
        <dbReference type="Rhea" id="RHEA-COMP:10747"/>
        <dbReference type="Rhea" id="RHEA-COMP:10748"/>
        <dbReference type="ChEBI" id="CHEBI:83833"/>
        <dbReference type="ChEBI" id="CHEBI:83834"/>
        <dbReference type="EC" id="5.2.1.8"/>
    </reaction>
</comment>
<comment type="subcellular location">
    <subcellularLocation>
        <location evidence="2">Cytoplasm</location>
    </subcellularLocation>
</comment>
<sequence length="108" mass="11695">MGVEIETIKPGDGQTFPKTGQTVVVHYTGTLEDGQKFDSSRDRGKPFKFRIGKGEVIKGWDSGVAQMSVGQRAKLICSPDYAYGALGHPGIIPPNATLTFDVELLKLE</sequence>
<organism evidence="10 11">
    <name type="scientific">Stegodyphus mimosarum</name>
    <name type="common">African social velvet spider</name>
    <dbReference type="NCBI Taxonomy" id="407821"/>
    <lineage>
        <taxon>Eukaryota</taxon>
        <taxon>Metazoa</taxon>
        <taxon>Ecdysozoa</taxon>
        <taxon>Arthropoda</taxon>
        <taxon>Chelicerata</taxon>
        <taxon>Arachnida</taxon>
        <taxon>Araneae</taxon>
        <taxon>Araneomorphae</taxon>
        <taxon>Entelegynae</taxon>
        <taxon>Eresoidea</taxon>
        <taxon>Eresidae</taxon>
        <taxon>Stegodyphus</taxon>
    </lineage>
</organism>
<dbReference type="InterPro" id="IPR046357">
    <property type="entry name" value="PPIase_dom_sf"/>
</dbReference>
<evidence type="ECO:0000256" key="2">
    <source>
        <dbReference type="ARBA" id="ARBA00004496"/>
    </source>
</evidence>
<dbReference type="FunFam" id="3.10.50.40:FF:000008">
    <property type="entry name" value="Peptidylprolyl isomerase"/>
    <property type="match status" value="1"/>
</dbReference>
<feature type="non-terminal residue" evidence="10">
    <location>
        <position position="108"/>
    </location>
</feature>
<evidence type="ECO:0000256" key="4">
    <source>
        <dbReference type="ARBA" id="ARBA00022490"/>
    </source>
</evidence>
<dbReference type="EC" id="5.2.1.8" evidence="3 8"/>